<name>A0AAV3ZVC3_9GAST</name>
<evidence type="ECO:0008006" key="4">
    <source>
        <dbReference type="Google" id="ProtNLM"/>
    </source>
</evidence>
<reference evidence="2 3" key="1">
    <citation type="journal article" date="2021" name="Elife">
        <title>Chloroplast acquisition without the gene transfer in kleptoplastic sea slugs, Plakobranchus ocellatus.</title>
        <authorList>
            <person name="Maeda T."/>
            <person name="Takahashi S."/>
            <person name="Yoshida T."/>
            <person name="Shimamura S."/>
            <person name="Takaki Y."/>
            <person name="Nagai Y."/>
            <person name="Toyoda A."/>
            <person name="Suzuki Y."/>
            <person name="Arimoto A."/>
            <person name="Ishii H."/>
            <person name="Satoh N."/>
            <person name="Nishiyama T."/>
            <person name="Hasebe M."/>
            <person name="Maruyama T."/>
            <person name="Minagawa J."/>
            <person name="Obokata J."/>
            <person name="Shigenobu S."/>
        </authorList>
    </citation>
    <scope>NUCLEOTIDE SEQUENCE [LARGE SCALE GENOMIC DNA]</scope>
</reference>
<evidence type="ECO:0000313" key="2">
    <source>
        <dbReference type="EMBL" id="GFN99268.1"/>
    </source>
</evidence>
<feature type="transmembrane region" description="Helical" evidence="1">
    <location>
        <begin position="97"/>
        <end position="125"/>
    </location>
</feature>
<comment type="caution">
    <text evidence="2">The sequence shown here is derived from an EMBL/GenBank/DDBJ whole genome shotgun (WGS) entry which is preliminary data.</text>
</comment>
<evidence type="ECO:0000313" key="3">
    <source>
        <dbReference type="Proteomes" id="UP000735302"/>
    </source>
</evidence>
<gene>
    <name evidence="2" type="ORF">PoB_002577400</name>
</gene>
<accession>A0AAV3ZVC3</accession>
<evidence type="ECO:0000256" key="1">
    <source>
        <dbReference type="SAM" id="Phobius"/>
    </source>
</evidence>
<dbReference type="Proteomes" id="UP000735302">
    <property type="component" value="Unassembled WGS sequence"/>
</dbReference>
<sequence>MLTSWCSISLMSRWSFPISFIVWTFQIPIIVASLLRLILFLCLLSFSVLIPFVRREDSSVKQVGSPVSETDLLRRFESASSCPGDFLVKGRHSPAKFWSLAALGVSTVSGSVFFVVVFIMCGFVAKVLPGRLPLLSRGLWSPINV</sequence>
<protein>
    <recommendedName>
        <fullName evidence="4">Transmembrane protein</fullName>
    </recommendedName>
</protein>
<dbReference type="EMBL" id="BLXT01002986">
    <property type="protein sequence ID" value="GFN99268.1"/>
    <property type="molecule type" value="Genomic_DNA"/>
</dbReference>
<proteinExistence type="predicted"/>
<keyword evidence="1" id="KW-0812">Transmembrane</keyword>
<keyword evidence="1" id="KW-1133">Transmembrane helix</keyword>
<keyword evidence="1" id="KW-0472">Membrane</keyword>
<feature type="transmembrane region" description="Helical" evidence="1">
    <location>
        <begin position="20"/>
        <end position="53"/>
    </location>
</feature>
<organism evidence="2 3">
    <name type="scientific">Plakobranchus ocellatus</name>
    <dbReference type="NCBI Taxonomy" id="259542"/>
    <lineage>
        <taxon>Eukaryota</taxon>
        <taxon>Metazoa</taxon>
        <taxon>Spiralia</taxon>
        <taxon>Lophotrochozoa</taxon>
        <taxon>Mollusca</taxon>
        <taxon>Gastropoda</taxon>
        <taxon>Heterobranchia</taxon>
        <taxon>Euthyneura</taxon>
        <taxon>Panpulmonata</taxon>
        <taxon>Sacoglossa</taxon>
        <taxon>Placobranchoidea</taxon>
        <taxon>Plakobranchidae</taxon>
        <taxon>Plakobranchus</taxon>
    </lineage>
</organism>
<dbReference type="AlphaFoldDB" id="A0AAV3ZVC3"/>
<keyword evidence="3" id="KW-1185">Reference proteome</keyword>